<dbReference type="Pfam" id="PF01041">
    <property type="entry name" value="DegT_DnrJ_EryC1"/>
    <property type="match status" value="1"/>
</dbReference>
<dbReference type="Gene3D" id="3.40.640.10">
    <property type="entry name" value="Type I PLP-dependent aspartate aminotransferase-like (Major domain)"/>
    <property type="match status" value="1"/>
</dbReference>
<dbReference type="AlphaFoldDB" id="S5TDE8"/>
<evidence type="ECO:0000313" key="7">
    <source>
        <dbReference type="Proteomes" id="UP000015380"/>
    </source>
</evidence>
<proteinExistence type="inferred from homology"/>
<keyword evidence="7" id="KW-1185">Reference proteome</keyword>
<dbReference type="eggNOG" id="COG0399">
    <property type="taxonomic scope" value="Bacteria"/>
</dbReference>
<dbReference type="HOGENOM" id="CLU_033332_1_1_6"/>
<dbReference type="GO" id="GO:0008483">
    <property type="term" value="F:transaminase activity"/>
    <property type="evidence" value="ECO:0007669"/>
    <property type="project" value="TreeGrafter"/>
</dbReference>
<evidence type="ECO:0000256" key="3">
    <source>
        <dbReference type="PIRSR" id="PIRSR000390-1"/>
    </source>
</evidence>
<dbReference type="PIRSF" id="PIRSF000390">
    <property type="entry name" value="PLP_StrS"/>
    <property type="match status" value="1"/>
</dbReference>
<evidence type="ECO:0000313" key="6">
    <source>
        <dbReference type="EMBL" id="AGS38797.1"/>
    </source>
</evidence>
<sequence length="399" mass="44072">MKKDNFALYGGPAAFDKPLPVGQLYFPSWERYEVEMRGIFERRYYTNQGPLVQKLEERLQDFLGVKHVICVTNATIGLMMAVEVLELSGKVILPSFTFIASAQSLSWTGVEPVFCDVDPGTHQLAIEKLDSLIDKHVSAIMGVNLWGGACDPERLEHYAKDRGLKLYFDSAHAFGCETDGKKIGGFGSLEVFSFHATKVLSATEGGCISTNDGMLAARLRNIRSSYGAGKSVPVVKTSNGRMSEAQAAIALMSFEDFPQNQQNNEGLFRMYDEGLRRTPGIKLVKPAGVTFSNYQYVVCEVDESIFGLSRDSLIKILKAENVNARRYFYPGAHRSIEYQNKLSSYQDSLPVTDHLCASCIQLPIGAMVDSNAVEVISEIINKSHYNSVSLRALLEGGSK</sequence>
<comment type="similarity">
    <text evidence="2 5">Belongs to the DegT/DnrJ/EryC1 family.</text>
</comment>
<dbReference type="Proteomes" id="UP000015380">
    <property type="component" value="Chromosome"/>
</dbReference>
<evidence type="ECO:0000256" key="5">
    <source>
        <dbReference type="RuleBase" id="RU004508"/>
    </source>
</evidence>
<dbReference type="PANTHER" id="PTHR30244:SF34">
    <property type="entry name" value="DTDP-4-AMINO-4,6-DIDEOXYGALACTOSE TRANSAMINASE"/>
    <property type="match status" value="1"/>
</dbReference>
<protein>
    <submittedName>
        <fullName evidence="6">Pyridoxal phosphate-dependent enzyme apparently involved in regulation of cell wall biogenesis</fullName>
    </submittedName>
</protein>
<keyword evidence="1 4" id="KW-0663">Pyridoxal phosphate</keyword>
<dbReference type="SUPFAM" id="SSF53383">
    <property type="entry name" value="PLP-dependent transferases"/>
    <property type="match status" value="1"/>
</dbReference>
<dbReference type="InterPro" id="IPR015424">
    <property type="entry name" value="PyrdxlP-dep_Trfase"/>
</dbReference>
<evidence type="ECO:0000256" key="1">
    <source>
        <dbReference type="ARBA" id="ARBA00022898"/>
    </source>
</evidence>
<dbReference type="InterPro" id="IPR000653">
    <property type="entry name" value="DegT/StrS_aminotransferase"/>
</dbReference>
<organism evidence="6 7">
    <name type="scientific">Cycloclasticus zancles 78-ME</name>
    <dbReference type="NCBI Taxonomy" id="1198232"/>
    <lineage>
        <taxon>Bacteria</taxon>
        <taxon>Pseudomonadati</taxon>
        <taxon>Pseudomonadota</taxon>
        <taxon>Gammaproteobacteria</taxon>
        <taxon>Thiotrichales</taxon>
        <taxon>Piscirickettsiaceae</taxon>
        <taxon>Cycloclasticus</taxon>
    </lineage>
</organism>
<dbReference type="Gene3D" id="3.90.1150.10">
    <property type="entry name" value="Aspartate Aminotransferase, domain 1"/>
    <property type="match status" value="1"/>
</dbReference>
<dbReference type="KEGG" id="cza:CYCME_0456"/>
<dbReference type="GO" id="GO:0000271">
    <property type="term" value="P:polysaccharide biosynthetic process"/>
    <property type="evidence" value="ECO:0007669"/>
    <property type="project" value="TreeGrafter"/>
</dbReference>
<name>S5TDE8_9GAMM</name>
<feature type="active site" description="Proton acceptor" evidence="3">
    <location>
        <position position="198"/>
    </location>
</feature>
<dbReference type="RefSeq" id="WP_020932014.1">
    <property type="nucleotide sequence ID" value="NC_021917.1"/>
</dbReference>
<dbReference type="EMBL" id="CP005996">
    <property type="protein sequence ID" value="AGS38797.1"/>
    <property type="molecule type" value="Genomic_DNA"/>
</dbReference>
<dbReference type="PATRIC" id="fig|1198232.3.peg.466"/>
<dbReference type="InterPro" id="IPR015422">
    <property type="entry name" value="PyrdxlP-dep_Trfase_small"/>
</dbReference>
<evidence type="ECO:0000256" key="2">
    <source>
        <dbReference type="ARBA" id="ARBA00037999"/>
    </source>
</evidence>
<dbReference type="GO" id="GO:0030170">
    <property type="term" value="F:pyridoxal phosphate binding"/>
    <property type="evidence" value="ECO:0007669"/>
    <property type="project" value="TreeGrafter"/>
</dbReference>
<evidence type="ECO:0000256" key="4">
    <source>
        <dbReference type="PIRSR" id="PIRSR000390-2"/>
    </source>
</evidence>
<accession>S5TDE8</accession>
<reference evidence="6 7" key="1">
    <citation type="submission" date="2013-05" db="EMBL/GenBank/DDBJ databases">
        <title>Between feast and famine: a lifestyle of most important marine PAH-degrading bacterium Cycloclasticus sp. 7ME.</title>
        <authorList>
            <person name="Yakimov M.M."/>
            <person name="Messina E."/>
            <person name="Genovese M."/>
            <person name="Denaro R."/>
            <person name="Crisafi F."/>
            <person name="Russo D."/>
            <person name="Cappello S."/>
            <person name="Santisi S."/>
            <person name="Smedile F."/>
            <person name="Golyshina O.V."/>
            <person name="Tran H."/>
            <person name="Pieper D.H."/>
            <person name="Golyshin P.N."/>
            <person name="Giuliano L."/>
        </authorList>
    </citation>
    <scope>NUCLEOTIDE SEQUENCE [LARGE SCALE GENOMIC DNA]</scope>
    <source>
        <strain evidence="6 7">78-ME</strain>
    </source>
</reference>
<reference evidence="7" key="2">
    <citation type="journal article" date="2016" name="Environ. Microbiol. Rep.">
        <title>Analysis of defence systems and a conjugative IncP-1 plasmid in the marine polyaromatic hydrocarbons-degrading bacterium Cycloclasticus sp. 78-ME.</title>
        <authorList>
            <person name="Yakimov M.M."/>
            <person name="Crisafi F."/>
            <person name="Messina E."/>
            <person name="Smedile F."/>
            <person name="Lopatina A."/>
            <person name="Denaro R."/>
            <person name="Pieper D.H."/>
            <person name="Golyshin P.N."/>
            <person name="Giuliano L."/>
        </authorList>
    </citation>
    <scope>NUCLEOTIDE SEQUENCE [LARGE SCALE GENOMIC DNA]</scope>
    <source>
        <strain evidence="7">78-ME</strain>
    </source>
</reference>
<dbReference type="PANTHER" id="PTHR30244">
    <property type="entry name" value="TRANSAMINASE"/>
    <property type="match status" value="1"/>
</dbReference>
<feature type="modified residue" description="N6-(pyridoxal phosphate)lysine" evidence="4">
    <location>
        <position position="198"/>
    </location>
</feature>
<gene>
    <name evidence="6" type="ORF">CYCME_0456</name>
</gene>
<dbReference type="InterPro" id="IPR015421">
    <property type="entry name" value="PyrdxlP-dep_Trfase_major"/>
</dbReference>